<keyword evidence="4" id="KW-0274">FAD</keyword>
<dbReference type="EMBL" id="BAAAME010000005">
    <property type="protein sequence ID" value="GAA1748603.1"/>
    <property type="molecule type" value="Genomic_DNA"/>
</dbReference>
<evidence type="ECO:0000256" key="1">
    <source>
        <dbReference type="ARBA" id="ARBA00001974"/>
    </source>
</evidence>
<evidence type="ECO:0000259" key="6">
    <source>
        <dbReference type="Pfam" id="PF07992"/>
    </source>
</evidence>
<keyword evidence="3" id="KW-0285">Flavoprotein</keyword>
<name>A0ABN2K563_9ACTN</name>
<dbReference type="Gene3D" id="3.50.50.60">
    <property type="entry name" value="FAD/NAD(P)-binding domain"/>
    <property type="match status" value="2"/>
</dbReference>
<dbReference type="PRINTS" id="PR00368">
    <property type="entry name" value="FADPNR"/>
</dbReference>
<keyword evidence="8" id="KW-1185">Reference proteome</keyword>
<dbReference type="InterPro" id="IPR004099">
    <property type="entry name" value="Pyr_nucl-diS_OxRdtase_dimer"/>
</dbReference>
<dbReference type="Gene3D" id="3.30.390.30">
    <property type="match status" value="1"/>
</dbReference>
<dbReference type="Pfam" id="PF07992">
    <property type="entry name" value="Pyr_redox_2"/>
    <property type="match status" value="1"/>
</dbReference>
<feature type="domain" description="FAD/NAD(P)-binding" evidence="6">
    <location>
        <begin position="9"/>
        <end position="326"/>
    </location>
</feature>
<dbReference type="PANTHER" id="PTHR43014:SF2">
    <property type="entry name" value="MERCURIC REDUCTASE"/>
    <property type="match status" value="1"/>
</dbReference>
<evidence type="ECO:0000313" key="8">
    <source>
        <dbReference type="Proteomes" id="UP001501057"/>
    </source>
</evidence>
<dbReference type="SUPFAM" id="SSF55424">
    <property type="entry name" value="FAD/NAD-linked reductases, dimerisation (C-terminal) domain"/>
    <property type="match status" value="1"/>
</dbReference>
<reference evidence="7 8" key="1">
    <citation type="journal article" date="2019" name="Int. J. Syst. Evol. Microbiol.">
        <title>The Global Catalogue of Microorganisms (GCM) 10K type strain sequencing project: providing services to taxonomists for standard genome sequencing and annotation.</title>
        <authorList>
            <consortium name="The Broad Institute Genomics Platform"/>
            <consortium name="The Broad Institute Genome Sequencing Center for Infectious Disease"/>
            <person name="Wu L."/>
            <person name="Ma J."/>
        </authorList>
    </citation>
    <scope>NUCLEOTIDE SEQUENCE [LARGE SCALE GENOMIC DNA]</scope>
    <source>
        <strain evidence="7 8">JCM 13518</strain>
    </source>
</reference>
<dbReference type="InterPro" id="IPR036188">
    <property type="entry name" value="FAD/NAD-bd_sf"/>
</dbReference>
<dbReference type="RefSeq" id="WP_344203199.1">
    <property type="nucleotide sequence ID" value="NZ_BAAAME010000005.1"/>
</dbReference>
<evidence type="ECO:0000256" key="2">
    <source>
        <dbReference type="ARBA" id="ARBA00007532"/>
    </source>
</evidence>
<dbReference type="PIRSF" id="PIRSF000350">
    <property type="entry name" value="Mercury_reductase_MerA"/>
    <property type="match status" value="1"/>
</dbReference>
<protein>
    <submittedName>
        <fullName evidence="7">NAD(P)/FAD-dependent oxidoreductase</fullName>
    </submittedName>
</protein>
<feature type="domain" description="Pyridine nucleotide-disulphide oxidoreductase dimerisation" evidence="5">
    <location>
        <begin position="346"/>
        <end position="454"/>
    </location>
</feature>
<dbReference type="SUPFAM" id="SSF51905">
    <property type="entry name" value="FAD/NAD(P)-binding domain"/>
    <property type="match status" value="1"/>
</dbReference>
<dbReference type="Pfam" id="PF02852">
    <property type="entry name" value="Pyr_redox_dim"/>
    <property type="match status" value="1"/>
</dbReference>
<sequence length="460" mass="48024">MSENSTEVDVIVIGTGPGGEALATRLAKTGLEVVAVESRLVGGECPYWGCIPSKMFIRAANALAEARRVPQVAGTATVEPDFSLVAKRIREEATDSWDDTVAADRLADAGVTLVRGHGRLAGARTVEIEATDGSRPRFTARRGVVLNPGTRPAAPPVDGLADTPFWTNREALETEHLPASLAVLGGGPIGLELAQAFARFGSEVTVLQHGPRILAPEEPEASEVLTGVLRAEGITVLTDTEVSTVTHDGSTFAVTHGDGTLQVEQLLVAAGRTPNIDDLGLDTVGIEPGRSLDVDDALRVAGQDGLWAIGDVVGRGAFTHVSMYQAQRAGSDVLGEDLPPYDESLPRSTFTDPEVGGVGLTEKQARDRGIDVRTGVAPLNESSRGFVHGPGNEGVVKVVVDVKRGVLVGATFVGPAGGESVSGLGVAVRAEVPVEVLRNSIYAYPTFWRAVETALADAAE</sequence>
<evidence type="ECO:0000259" key="5">
    <source>
        <dbReference type="Pfam" id="PF02852"/>
    </source>
</evidence>
<evidence type="ECO:0000256" key="4">
    <source>
        <dbReference type="ARBA" id="ARBA00022827"/>
    </source>
</evidence>
<dbReference type="InterPro" id="IPR023753">
    <property type="entry name" value="FAD/NAD-binding_dom"/>
</dbReference>
<dbReference type="InterPro" id="IPR016156">
    <property type="entry name" value="FAD/NAD-linked_Rdtase_dimer_sf"/>
</dbReference>
<comment type="similarity">
    <text evidence="2">Belongs to the class-I pyridine nucleotide-disulfide oxidoreductase family.</text>
</comment>
<comment type="caution">
    <text evidence="7">The sequence shown here is derived from an EMBL/GenBank/DDBJ whole genome shotgun (WGS) entry which is preliminary data.</text>
</comment>
<comment type="cofactor">
    <cofactor evidence="1">
        <name>FAD</name>
        <dbReference type="ChEBI" id="CHEBI:57692"/>
    </cofactor>
</comment>
<dbReference type="PANTHER" id="PTHR43014">
    <property type="entry name" value="MERCURIC REDUCTASE"/>
    <property type="match status" value="1"/>
</dbReference>
<dbReference type="InterPro" id="IPR001100">
    <property type="entry name" value="Pyr_nuc-diS_OxRdtase"/>
</dbReference>
<evidence type="ECO:0000256" key="3">
    <source>
        <dbReference type="ARBA" id="ARBA00022630"/>
    </source>
</evidence>
<proteinExistence type="inferred from homology"/>
<gene>
    <name evidence="7" type="ORF">GCM10009710_30820</name>
</gene>
<dbReference type="Proteomes" id="UP001501057">
    <property type="component" value="Unassembled WGS sequence"/>
</dbReference>
<evidence type="ECO:0000313" key="7">
    <source>
        <dbReference type="EMBL" id="GAA1748603.1"/>
    </source>
</evidence>
<accession>A0ABN2K563</accession>
<dbReference type="PRINTS" id="PR00411">
    <property type="entry name" value="PNDRDTASEI"/>
</dbReference>
<organism evidence="7 8">
    <name type="scientific">Aeromicrobium alkaliterrae</name>
    <dbReference type="NCBI Taxonomy" id="302168"/>
    <lineage>
        <taxon>Bacteria</taxon>
        <taxon>Bacillati</taxon>
        <taxon>Actinomycetota</taxon>
        <taxon>Actinomycetes</taxon>
        <taxon>Propionibacteriales</taxon>
        <taxon>Nocardioidaceae</taxon>
        <taxon>Aeromicrobium</taxon>
    </lineage>
</organism>